<sequence length="87" mass="9456">MLIVQSTVWTVFFEVTSAYGNVGLSLGSPDVATSLSGLFGTFTKLVICAMMIRGRHRGLPYALDRAVMLPDEHVVPVFPAEKEAGRE</sequence>
<dbReference type="GO" id="GO:0140107">
    <property type="term" value="F:high-affinity potassium ion transmembrane transporter activity"/>
    <property type="evidence" value="ECO:0007669"/>
    <property type="project" value="TreeGrafter"/>
</dbReference>
<evidence type="ECO:0000256" key="2">
    <source>
        <dbReference type="ARBA" id="ARBA00022448"/>
    </source>
</evidence>
<dbReference type="PANTHER" id="PTHR31064:SF5">
    <property type="entry name" value="POTASSIUM ION TRANSPORTER (EUROFUNG)"/>
    <property type="match status" value="1"/>
</dbReference>
<keyword evidence="3" id="KW-0812">Transmembrane</keyword>
<dbReference type="PANTHER" id="PTHR31064">
    <property type="entry name" value="POTASSIUM TRANSPORT PROTEIN DDB_G0292412-RELATED"/>
    <property type="match status" value="1"/>
</dbReference>
<dbReference type="InterPro" id="IPR003445">
    <property type="entry name" value="Cat_transpt"/>
</dbReference>
<evidence type="ECO:0000256" key="1">
    <source>
        <dbReference type="ARBA" id="ARBA00004141"/>
    </source>
</evidence>
<keyword evidence="6" id="KW-0472">Membrane</keyword>
<dbReference type="GO" id="GO:0030007">
    <property type="term" value="P:intracellular potassium ion homeostasis"/>
    <property type="evidence" value="ECO:0007669"/>
    <property type="project" value="TreeGrafter"/>
</dbReference>
<keyword evidence="8" id="KW-1185">Reference proteome</keyword>
<dbReference type="AlphaFoldDB" id="A0A0F7ZRJ6"/>
<keyword evidence="2" id="KW-0813">Transport</keyword>
<dbReference type="Proteomes" id="UP000054481">
    <property type="component" value="Unassembled WGS sequence"/>
</dbReference>
<dbReference type="GO" id="GO:1990573">
    <property type="term" value="P:potassium ion import across plasma membrane"/>
    <property type="evidence" value="ECO:0007669"/>
    <property type="project" value="TreeGrafter"/>
</dbReference>
<reference evidence="7 8" key="1">
    <citation type="journal article" date="2014" name="Genome Biol. Evol.">
        <title>Comparative genomics and transcriptomics analyses reveal divergent lifestyle features of nematode endoparasitic fungus Hirsutella minnesotensis.</title>
        <authorList>
            <person name="Lai Y."/>
            <person name="Liu K."/>
            <person name="Zhang X."/>
            <person name="Zhang X."/>
            <person name="Li K."/>
            <person name="Wang N."/>
            <person name="Shu C."/>
            <person name="Wu Y."/>
            <person name="Wang C."/>
            <person name="Bushley K.E."/>
            <person name="Xiang M."/>
            <person name="Liu X."/>
        </authorList>
    </citation>
    <scope>NUCLEOTIDE SEQUENCE [LARGE SCALE GENOMIC DNA]</scope>
    <source>
        <strain evidence="7 8">3608</strain>
    </source>
</reference>
<accession>A0A0F7ZRJ6</accession>
<dbReference type="InterPro" id="IPR051143">
    <property type="entry name" value="TrkH_K-transport"/>
</dbReference>
<dbReference type="OrthoDB" id="9999863at2759"/>
<keyword evidence="4" id="KW-1133">Transmembrane helix</keyword>
<gene>
    <name evidence="7" type="ORF">HIM_10868</name>
</gene>
<evidence type="ECO:0000256" key="5">
    <source>
        <dbReference type="ARBA" id="ARBA00023065"/>
    </source>
</evidence>
<evidence type="ECO:0000313" key="8">
    <source>
        <dbReference type="Proteomes" id="UP000054481"/>
    </source>
</evidence>
<evidence type="ECO:0000256" key="6">
    <source>
        <dbReference type="ARBA" id="ARBA00023136"/>
    </source>
</evidence>
<organism evidence="7 8">
    <name type="scientific">Hirsutella minnesotensis 3608</name>
    <dbReference type="NCBI Taxonomy" id="1043627"/>
    <lineage>
        <taxon>Eukaryota</taxon>
        <taxon>Fungi</taxon>
        <taxon>Dikarya</taxon>
        <taxon>Ascomycota</taxon>
        <taxon>Pezizomycotina</taxon>
        <taxon>Sordariomycetes</taxon>
        <taxon>Hypocreomycetidae</taxon>
        <taxon>Hypocreales</taxon>
        <taxon>Ophiocordycipitaceae</taxon>
        <taxon>Hirsutella</taxon>
    </lineage>
</organism>
<evidence type="ECO:0000256" key="4">
    <source>
        <dbReference type="ARBA" id="ARBA00022989"/>
    </source>
</evidence>
<dbReference type="EMBL" id="KQ030683">
    <property type="protein sequence ID" value="KJZ69728.1"/>
    <property type="molecule type" value="Genomic_DNA"/>
</dbReference>
<dbReference type="GO" id="GO:0005886">
    <property type="term" value="C:plasma membrane"/>
    <property type="evidence" value="ECO:0007669"/>
    <property type="project" value="TreeGrafter"/>
</dbReference>
<protein>
    <recommendedName>
        <fullName evidence="9">Cation transporter</fullName>
    </recommendedName>
</protein>
<keyword evidence="5" id="KW-0406">Ion transport</keyword>
<evidence type="ECO:0008006" key="9">
    <source>
        <dbReference type="Google" id="ProtNLM"/>
    </source>
</evidence>
<dbReference type="Pfam" id="PF02386">
    <property type="entry name" value="TrkH"/>
    <property type="match status" value="1"/>
</dbReference>
<comment type="subcellular location">
    <subcellularLocation>
        <location evidence="1">Membrane</location>
        <topology evidence="1">Multi-pass membrane protein</topology>
    </subcellularLocation>
</comment>
<proteinExistence type="predicted"/>
<name>A0A0F7ZRJ6_9HYPO</name>
<evidence type="ECO:0000256" key="3">
    <source>
        <dbReference type="ARBA" id="ARBA00022692"/>
    </source>
</evidence>
<evidence type="ECO:0000313" key="7">
    <source>
        <dbReference type="EMBL" id="KJZ69728.1"/>
    </source>
</evidence>